<proteinExistence type="predicted"/>
<evidence type="ECO:0000313" key="1">
    <source>
        <dbReference type="EMBL" id="GAF67236.1"/>
    </source>
</evidence>
<accession>X0RW22</accession>
<reference evidence="1" key="1">
    <citation type="journal article" date="2014" name="Front. Microbiol.">
        <title>High frequency of phylogenetically diverse reductive dehalogenase-homologous genes in deep subseafloor sedimentary metagenomes.</title>
        <authorList>
            <person name="Kawai M."/>
            <person name="Futagami T."/>
            <person name="Toyoda A."/>
            <person name="Takaki Y."/>
            <person name="Nishi S."/>
            <person name="Hori S."/>
            <person name="Arai W."/>
            <person name="Tsubouchi T."/>
            <person name="Morono Y."/>
            <person name="Uchiyama I."/>
            <person name="Ito T."/>
            <person name="Fujiyama A."/>
            <person name="Inagaki F."/>
            <person name="Takami H."/>
        </authorList>
    </citation>
    <scope>NUCLEOTIDE SEQUENCE</scope>
    <source>
        <strain evidence="1">Expedition CK06-06</strain>
    </source>
</reference>
<sequence length="89" mass="10336">LWFFQVDRLKILRGEVVSQMTTLPKDLWMAQSDIGAVARLLWEHEPKVQEDTKNLLQKLLRLQAAQDDIRSKLTALECSLYDVAELQEP</sequence>
<gene>
    <name evidence="1" type="ORF">S01H1_14431</name>
</gene>
<comment type="caution">
    <text evidence="1">The sequence shown here is derived from an EMBL/GenBank/DDBJ whole genome shotgun (WGS) entry which is preliminary data.</text>
</comment>
<name>X0RW22_9ZZZZ</name>
<dbReference type="EMBL" id="BARS01007508">
    <property type="protein sequence ID" value="GAF67236.1"/>
    <property type="molecule type" value="Genomic_DNA"/>
</dbReference>
<organism evidence="1">
    <name type="scientific">marine sediment metagenome</name>
    <dbReference type="NCBI Taxonomy" id="412755"/>
    <lineage>
        <taxon>unclassified sequences</taxon>
        <taxon>metagenomes</taxon>
        <taxon>ecological metagenomes</taxon>
    </lineage>
</organism>
<dbReference type="AlphaFoldDB" id="X0RW22"/>
<feature type="non-terminal residue" evidence="1">
    <location>
        <position position="1"/>
    </location>
</feature>
<protein>
    <submittedName>
        <fullName evidence="1">Uncharacterized protein</fullName>
    </submittedName>
</protein>